<dbReference type="InterPro" id="IPR050093">
    <property type="entry name" value="ABC_SmlMolc_Importer"/>
</dbReference>
<evidence type="ECO:0000313" key="5">
    <source>
        <dbReference type="EMBL" id="RUO79292.1"/>
    </source>
</evidence>
<organism evidence="5 6">
    <name type="scientific">Pseudidiomarina taiwanensis</name>
    <dbReference type="NCBI Taxonomy" id="337250"/>
    <lineage>
        <taxon>Bacteria</taxon>
        <taxon>Pseudomonadati</taxon>
        <taxon>Pseudomonadota</taxon>
        <taxon>Gammaproteobacteria</taxon>
        <taxon>Alteromonadales</taxon>
        <taxon>Idiomarinaceae</taxon>
        <taxon>Pseudidiomarina</taxon>
    </lineage>
</organism>
<dbReference type="GO" id="GO:0016887">
    <property type="term" value="F:ATP hydrolysis activity"/>
    <property type="evidence" value="ECO:0007669"/>
    <property type="project" value="InterPro"/>
</dbReference>
<dbReference type="RefSeq" id="WP_126824961.1">
    <property type="nucleotide sequence ID" value="NZ_PIQG01000001.1"/>
</dbReference>
<dbReference type="InterPro" id="IPR027417">
    <property type="entry name" value="P-loop_NTPase"/>
</dbReference>
<name>A0A432ZN63_9GAMM</name>
<dbReference type="InterPro" id="IPR003439">
    <property type="entry name" value="ABC_transporter-like_ATP-bd"/>
</dbReference>
<proteinExistence type="predicted"/>
<sequence>MITKFAWQQLAIQLGMREYRLPPIELTGSDCLVLMGGSGAGKSSLLHWLLGDKQTHVSCRDEVYLNGEPINDKSIQARRIGLLMQDVLLFEHLSVLDNLRFALPHRWRRKKPAEQQAYLLERLSQIEMAEFANAAPAQLSGGQAARIGLLRALIAEPLLMLLDEPFAALDPRLRSKIRDWTFAQLQQAEVPCIMVTHDLGDIPATAKQLNLEDYHV</sequence>
<keyword evidence="6" id="KW-1185">Reference proteome</keyword>
<dbReference type="InterPro" id="IPR003593">
    <property type="entry name" value="AAA+_ATPase"/>
</dbReference>
<dbReference type="PROSITE" id="PS00211">
    <property type="entry name" value="ABC_TRANSPORTER_1"/>
    <property type="match status" value="1"/>
</dbReference>
<evidence type="ECO:0000313" key="6">
    <source>
        <dbReference type="Proteomes" id="UP000288279"/>
    </source>
</evidence>
<evidence type="ECO:0000256" key="1">
    <source>
        <dbReference type="ARBA" id="ARBA00022448"/>
    </source>
</evidence>
<dbReference type="OrthoDB" id="9802264at2"/>
<dbReference type="EMBL" id="PIQG01000001">
    <property type="protein sequence ID" value="RUO79292.1"/>
    <property type="molecule type" value="Genomic_DNA"/>
</dbReference>
<gene>
    <name evidence="5" type="ORF">CWI83_01910</name>
</gene>
<evidence type="ECO:0000259" key="4">
    <source>
        <dbReference type="PROSITE" id="PS50893"/>
    </source>
</evidence>
<comment type="caution">
    <text evidence="5">The sequence shown here is derived from an EMBL/GenBank/DDBJ whole genome shotgun (WGS) entry which is preliminary data.</text>
</comment>
<evidence type="ECO:0000256" key="2">
    <source>
        <dbReference type="ARBA" id="ARBA00022741"/>
    </source>
</evidence>
<accession>A0A432ZN63</accession>
<reference evidence="5 6" key="1">
    <citation type="journal article" date="2011" name="Front. Microbiol.">
        <title>Genomic signatures of strain selection and enhancement in Bacillus atrophaeus var. globigii, a historical biowarfare simulant.</title>
        <authorList>
            <person name="Gibbons H.S."/>
            <person name="Broomall S.M."/>
            <person name="McNew L.A."/>
            <person name="Daligault H."/>
            <person name="Chapman C."/>
            <person name="Bruce D."/>
            <person name="Karavis M."/>
            <person name="Krepps M."/>
            <person name="McGregor P.A."/>
            <person name="Hong C."/>
            <person name="Park K.H."/>
            <person name="Akmal A."/>
            <person name="Feldman A."/>
            <person name="Lin J.S."/>
            <person name="Chang W.E."/>
            <person name="Higgs B.W."/>
            <person name="Demirev P."/>
            <person name="Lindquist J."/>
            <person name="Liem A."/>
            <person name="Fochler E."/>
            <person name="Read T.D."/>
            <person name="Tapia R."/>
            <person name="Johnson S."/>
            <person name="Bishop-Lilly K.A."/>
            <person name="Detter C."/>
            <person name="Han C."/>
            <person name="Sozhamannan S."/>
            <person name="Rosenzweig C.N."/>
            <person name="Skowronski E.W."/>
        </authorList>
    </citation>
    <scope>NUCLEOTIDE SEQUENCE [LARGE SCALE GENOMIC DNA]</scope>
    <source>
        <strain evidence="5 6">PIT1</strain>
    </source>
</reference>
<dbReference type="SUPFAM" id="SSF52540">
    <property type="entry name" value="P-loop containing nucleoside triphosphate hydrolases"/>
    <property type="match status" value="1"/>
</dbReference>
<evidence type="ECO:0000256" key="3">
    <source>
        <dbReference type="ARBA" id="ARBA00022840"/>
    </source>
</evidence>
<dbReference type="PANTHER" id="PTHR42781:SF4">
    <property type="entry name" value="SPERMIDINE_PUTRESCINE IMPORT ATP-BINDING PROTEIN POTA"/>
    <property type="match status" value="1"/>
</dbReference>
<protein>
    <submittedName>
        <fullName evidence="5">ABC transporter</fullName>
    </submittedName>
</protein>
<dbReference type="SMART" id="SM00382">
    <property type="entry name" value="AAA"/>
    <property type="match status" value="1"/>
</dbReference>
<keyword evidence="2" id="KW-0547">Nucleotide-binding</keyword>
<dbReference type="InterPro" id="IPR017871">
    <property type="entry name" value="ABC_transporter-like_CS"/>
</dbReference>
<feature type="domain" description="ABC transporter" evidence="4">
    <location>
        <begin position="1"/>
        <end position="216"/>
    </location>
</feature>
<dbReference type="Gene3D" id="3.40.50.300">
    <property type="entry name" value="P-loop containing nucleotide triphosphate hydrolases"/>
    <property type="match status" value="1"/>
</dbReference>
<dbReference type="Pfam" id="PF00005">
    <property type="entry name" value="ABC_tran"/>
    <property type="match status" value="1"/>
</dbReference>
<keyword evidence="1" id="KW-0813">Transport</keyword>
<dbReference type="GO" id="GO:0005524">
    <property type="term" value="F:ATP binding"/>
    <property type="evidence" value="ECO:0007669"/>
    <property type="project" value="UniProtKB-KW"/>
</dbReference>
<dbReference type="PANTHER" id="PTHR42781">
    <property type="entry name" value="SPERMIDINE/PUTRESCINE IMPORT ATP-BINDING PROTEIN POTA"/>
    <property type="match status" value="1"/>
</dbReference>
<keyword evidence="3" id="KW-0067">ATP-binding</keyword>
<dbReference type="AlphaFoldDB" id="A0A432ZN63"/>
<dbReference type="Proteomes" id="UP000288279">
    <property type="component" value="Unassembled WGS sequence"/>
</dbReference>
<dbReference type="PROSITE" id="PS50893">
    <property type="entry name" value="ABC_TRANSPORTER_2"/>
    <property type="match status" value="1"/>
</dbReference>